<proteinExistence type="predicted"/>
<accession>A0A3M0JFN3</accession>
<name>A0A3M0JFN3_HIRRU</name>
<dbReference type="STRING" id="333673.A0A3M0JFN3"/>
<keyword evidence="2" id="KW-1185">Reference proteome</keyword>
<sequence length="169" mass="18276">MRDLGNLERSQLEKVILIFKKDRKENLGNQRPADLSSVSSKITAKVFVGGVEKPSHQSQPSRLHEGEVLLVESNFLPQRGNHLVDLGKAADVISLDFSKALDTVSHGILLDKTSCTQLDNHALYGMGEQLAHESGTKTSLRSSASHKGEVEGQAAMSSLCPVTGLKEMA</sequence>
<dbReference type="Proteomes" id="UP000269221">
    <property type="component" value="Unassembled WGS sequence"/>
</dbReference>
<comment type="caution">
    <text evidence="1">The sequence shown here is derived from an EMBL/GenBank/DDBJ whole genome shotgun (WGS) entry which is preliminary data.</text>
</comment>
<organism evidence="1 2">
    <name type="scientific">Hirundo rustica rustica</name>
    <dbReference type="NCBI Taxonomy" id="333673"/>
    <lineage>
        <taxon>Eukaryota</taxon>
        <taxon>Metazoa</taxon>
        <taxon>Chordata</taxon>
        <taxon>Craniata</taxon>
        <taxon>Vertebrata</taxon>
        <taxon>Euteleostomi</taxon>
        <taxon>Archelosauria</taxon>
        <taxon>Archosauria</taxon>
        <taxon>Dinosauria</taxon>
        <taxon>Saurischia</taxon>
        <taxon>Theropoda</taxon>
        <taxon>Coelurosauria</taxon>
        <taxon>Aves</taxon>
        <taxon>Neognathae</taxon>
        <taxon>Neoaves</taxon>
        <taxon>Telluraves</taxon>
        <taxon>Australaves</taxon>
        <taxon>Passeriformes</taxon>
        <taxon>Sylvioidea</taxon>
        <taxon>Hirundinidae</taxon>
        <taxon>Hirundo</taxon>
    </lineage>
</organism>
<reference evidence="1 2" key="1">
    <citation type="submission" date="2018-07" db="EMBL/GenBank/DDBJ databases">
        <title>A high quality draft genome assembly of the barn swallow (H. rustica rustica).</title>
        <authorList>
            <person name="Formenti G."/>
            <person name="Chiara M."/>
            <person name="Poveda L."/>
            <person name="Francoijs K.-J."/>
            <person name="Bonisoli-Alquati A."/>
            <person name="Canova L."/>
            <person name="Gianfranceschi L."/>
            <person name="Horner D.S."/>
            <person name="Saino N."/>
        </authorList>
    </citation>
    <scope>NUCLEOTIDE SEQUENCE [LARGE SCALE GENOMIC DNA]</scope>
    <source>
        <strain evidence="1">Chelidonia</strain>
        <tissue evidence="1">Blood</tissue>
    </source>
</reference>
<dbReference type="AlphaFoldDB" id="A0A3M0JFN3"/>
<protein>
    <submittedName>
        <fullName evidence="1">Uncharacterized protein</fullName>
    </submittedName>
</protein>
<evidence type="ECO:0000313" key="2">
    <source>
        <dbReference type="Proteomes" id="UP000269221"/>
    </source>
</evidence>
<evidence type="ECO:0000313" key="1">
    <source>
        <dbReference type="EMBL" id="RMB99634.1"/>
    </source>
</evidence>
<gene>
    <name evidence="1" type="ORF">DUI87_23887</name>
</gene>
<dbReference type="OrthoDB" id="416454at2759"/>
<dbReference type="EMBL" id="QRBI01000148">
    <property type="protein sequence ID" value="RMB99634.1"/>
    <property type="molecule type" value="Genomic_DNA"/>
</dbReference>